<proteinExistence type="inferred from homology"/>
<dbReference type="InterPro" id="IPR009768">
    <property type="entry name" value="MAP70"/>
</dbReference>
<comment type="caution">
    <text evidence="7">The sequence shown here is derived from an EMBL/GenBank/DDBJ whole genome shotgun (WGS) entry which is preliminary data.</text>
</comment>
<evidence type="ECO:0000313" key="8">
    <source>
        <dbReference type="Proteomes" id="UP001418222"/>
    </source>
</evidence>
<accession>A0AAP0GEG4</accession>
<keyword evidence="3" id="KW-0963">Cytoplasm</keyword>
<comment type="subcellular location">
    <subcellularLocation>
        <location evidence="1">Cytoplasm</location>
        <location evidence="1">Cytoskeleton</location>
    </subcellularLocation>
</comment>
<dbReference type="GO" id="GO:0005874">
    <property type="term" value="C:microtubule"/>
    <property type="evidence" value="ECO:0007669"/>
    <property type="project" value="UniProtKB-KW"/>
</dbReference>
<keyword evidence="6" id="KW-0206">Cytoskeleton</keyword>
<dbReference type="AlphaFoldDB" id="A0AAP0GEG4"/>
<comment type="similarity">
    <text evidence="2">Belongs to the MAP70 family.</text>
</comment>
<dbReference type="GO" id="GO:0008017">
    <property type="term" value="F:microtubule binding"/>
    <property type="evidence" value="ECO:0007669"/>
    <property type="project" value="InterPro"/>
</dbReference>
<evidence type="ECO:0000256" key="1">
    <source>
        <dbReference type="ARBA" id="ARBA00004245"/>
    </source>
</evidence>
<evidence type="ECO:0000256" key="2">
    <source>
        <dbReference type="ARBA" id="ARBA00008825"/>
    </source>
</evidence>
<evidence type="ECO:0000256" key="4">
    <source>
        <dbReference type="ARBA" id="ARBA00022701"/>
    </source>
</evidence>
<evidence type="ECO:0000313" key="7">
    <source>
        <dbReference type="EMBL" id="KAK8954474.1"/>
    </source>
</evidence>
<sequence length="108" mass="12664">MNDEMKTLDRELSRAKVFANRVVVVVVNEWKDANDRVMPVKQWVKDRRFMQGEMQQLRDKLTIFVLIFCFQVECIDAVEDISVFPAICTNKERCSLGTQIHYCSAKFV</sequence>
<evidence type="ECO:0000256" key="6">
    <source>
        <dbReference type="ARBA" id="ARBA00023212"/>
    </source>
</evidence>
<evidence type="ECO:0000256" key="5">
    <source>
        <dbReference type="ARBA" id="ARBA00023054"/>
    </source>
</evidence>
<evidence type="ECO:0000256" key="3">
    <source>
        <dbReference type="ARBA" id="ARBA00022490"/>
    </source>
</evidence>
<dbReference type="PANTHER" id="PTHR31246">
    <property type="entry name" value="MICROTUBULE-ASSOCIATED PROTEIN 70-2"/>
    <property type="match status" value="1"/>
</dbReference>
<dbReference type="Proteomes" id="UP001418222">
    <property type="component" value="Unassembled WGS sequence"/>
</dbReference>
<keyword evidence="8" id="KW-1185">Reference proteome</keyword>
<organism evidence="7 8">
    <name type="scientific">Platanthera zijinensis</name>
    <dbReference type="NCBI Taxonomy" id="2320716"/>
    <lineage>
        <taxon>Eukaryota</taxon>
        <taxon>Viridiplantae</taxon>
        <taxon>Streptophyta</taxon>
        <taxon>Embryophyta</taxon>
        <taxon>Tracheophyta</taxon>
        <taxon>Spermatophyta</taxon>
        <taxon>Magnoliopsida</taxon>
        <taxon>Liliopsida</taxon>
        <taxon>Asparagales</taxon>
        <taxon>Orchidaceae</taxon>
        <taxon>Orchidoideae</taxon>
        <taxon>Orchideae</taxon>
        <taxon>Orchidinae</taxon>
        <taxon>Platanthera</taxon>
    </lineage>
</organism>
<dbReference type="EMBL" id="JBBWWQ010000002">
    <property type="protein sequence ID" value="KAK8954474.1"/>
    <property type="molecule type" value="Genomic_DNA"/>
</dbReference>
<dbReference type="Pfam" id="PF07058">
    <property type="entry name" value="MAP70"/>
    <property type="match status" value="1"/>
</dbReference>
<reference evidence="7 8" key="1">
    <citation type="journal article" date="2022" name="Nat. Plants">
        <title>Genomes of leafy and leafless Platanthera orchids illuminate the evolution of mycoheterotrophy.</title>
        <authorList>
            <person name="Li M.H."/>
            <person name="Liu K.W."/>
            <person name="Li Z."/>
            <person name="Lu H.C."/>
            <person name="Ye Q.L."/>
            <person name="Zhang D."/>
            <person name="Wang J.Y."/>
            <person name="Li Y.F."/>
            <person name="Zhong Z.M."/>
            <person name="Liu X."/>
            <person name="Yu X."/>
            <person name="Liu D.K."/>
            <person name="Tu X.D."/>
            <person name="Liu B."/>
            <person name="Hao Y."/>
            <person name="Liao X.Y."/>
            <person name="Jiang Y.T."/>
            <person name="Sun W.H."/>
            <person name="Chen J."/>
            <person name="Chen Y.Q."/>
            <person name="Ai Y."/>
            <person name="Zhai J.W."/>
            <person name="Wu S.S."/>
            <person name="Zhou Z."/>
            <person name="Hsiao Y.Y."/>
            <person name="Wu W.L."/>
            <person name="Chen Y.Y."/>
            <person name="Lin Y.F."/>
            <person name="Hsu J.L."/>
            <person name="Li C.Y."/>
            <person name="Wang Z.W."/>
            <person name="Zhao X."/>
            <person name="Zhong W.Y."/>
            <person name="Ma X.K."/>
            <person name="Ma L."/>
            <person name="Huang J."/>
            <person name="Chen G.Z."/>
            <person name="Huang M.Z."/>
            <person name="Huang L."/>
            <person name="Peng D.H."/>
            <person name="Luo Y.B."/>
            <person name="Zou S.Q."/>
            <person name="Chen S.P."/>
            <person name="Lan S."/>
            <person name="Tsai W.C."/>
            <person name="Van de Peer Y."/>
            <person name="Liu Z.J."/>
        </authorList>
    </citation>
    <scope>NUCLEOTIDE SEQUENCE [LARGE SCALE GENOMIC DNA]</scope>
    <source>
        <strain evidence="7">Lor287</strain>
    </source>
</reference>
<dbReference type="GO" id="GO:0007010">
    <property type="term" value="P:cytoskeleton organization"/>
    <property type="evidence" value="ECO:0007669"/>
    <property type="project" value="InterPro"/>
</dbReference>
<keyword evidence="5" id="KW-0175">Coiled coil</keyword>
<name>A0AAP0GEG4_9ASPA</name>
<dbReference type="PANTHER" id="PTHR31246:SF32">
    <property type="entry name" value="MICROTUBULE-ASSOCIATED PROTEIN 70-1"/>
    <property type="match status" value="1"/>
</dbReference>
<protein>
    <submittedName>
        <fullName evidence="7">Microtubule-associated protein 70-2</fullName>
    </submittedName>
</protein>
<keyword evidence="4" id="KW-0493">Microtubule</keyword>
<gene>
    <name evidence="7" type="primary">MAP70.2</name>
    <name evidence="7" type="ORF">KSP39_PZI002187</name>
</gene>